<evidence type="ECO:0000313" key="2">
    <source>
        <dbReference type="Proteomes" id="UP000887116"/>
    </source>
</evidence>
<accession>A0A8X6FA08</accession>
<reference evidence="1" key="1">
    <citation type="submission" date="2020-07" db="EMBL/GenBank/DDBJ databases">
        <title>Multicomponent nature underlies the extraordinary mechanical properties of spider dragline silk.</title>
        <authorList>
            <person name="Kono N."/>
            <person name="Nakamura H."/>
            <person name="Mori M."/>
            <person name="Yoshida Y."/>
            <person name="Ohtoshi R."/>
            <person name="Malay A.D."/>
            <person name="Moran D.A.P."/>
            <person name="Tomita M."/>
            <person name="Numata K."/>
            <person name="Arakawa K."/>
        </authorList>
    </citation>
    <scope>NUCLEOTIDE SEQUENCE</scope>
</reference>
<organism evidence="1 2">
    <name type="scientific">Trichonephila clavata</name>
    <name type="common">Joro spider</name>
    <name type="synonym">Nephila clavata</name>
    <dbReference type="NCBI Taxonomy" id="2740835"/>
    <lineage>
        <taxon>Eukaryota</taxon>
        <taxon>Metazoa</taxon>
        <taxon>Ecdysozoa</taxon>
        <taxon>Arthropoda</taxon>
        <taxon>Chelicerata</taxon>
        <taxon>Arachnida</taxon>
        <taxon>Araneae</taxon>
        <taxon>Araneomorphae</taxon>
        <taxon>Entelegynae</taxon>
        <taxon>Araneoidea</taxon>
        <taxon>Nephilidae</taxon>
        <taxon>Trichonephila</taxon>
    </lineage>
</organism>
<gene>
    <name evidence="1" type="ORF">TNCT_335181</name>
</gene>
<name>A0A8X6FA08_TRICU</name>
<evidence type="ECO:0000313" key="1">
    <source>
        <dbReference type="EMBL" id="GFQ73439.1"/>
    </source>
</evidence>
<dbReference type="AlphaFoldDB" id="A0A8X6FA08"/>
<proteinExistence type="predicted"/>
<sequence length="99" mass="11606">MCFSSEIERLIFVAFIQSHHLSLLTGKGNQPPYPFLLEEQGLLLPFFHVSQPTKDEQKPYRRGLERPSRLKHCHWRPEDGQFESRHEHSMLTKSCSMLG</sequence>
<keyword evidence="2" id="KW-1185">Reference proteome</keyword>
<comment type="caution">
    <text evidence="1">The sequence shown here is derived from an EMBL/GenBank/DDBJ whole genome shotgun (WGS) entry which is preliminary data.</text>
</comment>
<dbReference type="EMBL" id="BMAO01001453">
    <property type="protein sequence ID" value="GFQ73439.1"/>
    <property type="molecule type" value="Genomic_DNA"/>
</dbReference>
<dbReference type="Proteomes" id="UP000887116">
    <property type="component" value="Unassembled WGS sequence"/>
</dbReference>
<protein>
    <submittedName>
        <fullName evidence="1">Uncharacterized protein</fullName>
    </submittedName>
</protein>